<dbReference type="SUPFAM" id="SSF54106">
    <property type="entry name" value="LysM domain"/>
    <property type="match status" value="2"/>
</dbReference>
<dbReference type="EMBL" id="RYZI01000041">
    <property type="protein sequence ID" value="RWA12835.1"/>
    <property type="molecule type" value="Genomic_DNA"/>
</dbReference>
<accession>A0A439DEM8</accession>
<organism evidence="5 6">
    <name type="scientific">Xylaria grammica</name>
    <dbReference type="NCBI Taxonomy" id="363999"/>
    <lineage>
        <taxon>Eukaryota</taxon>
        <taxon>Fungi</taxon>
        <taxon>Dikarya</taxon>
        <taxon>Ascomycota</taxon>
        <taxon>Pezizomycotina</taxon>
        <taxon>Sordariomycetes</taxon>
        <taxon>Xylariomycetidae</taxon>
        <taxon>Xylariales</taxon>
        <taxon>Xylariaceae</taxon>
        <taxon>Xylaria</taxon>
    </lineage>
</organism>
<feature type="domain" description="LysM" evidence="4">
    <location>
        <begin position="116"/>
        <end position="164"/>
    </location>
</feature>
<dbReference type="PANTHER" id="PTHR34997:SF1">
    <property type="entry name" value="PEPTIDOGLYCAN-BINDING LYSIN DOMAIN"/>
    <property type="match status" value="1"/>
</dbReference>
<sequence>MLGVQQIQLNSPFGYDADFASDFQSMTSSCSKSQYQFTSPSAYTLTTATSSSTPGASPSMLPTCAAPYTVQAGDTCNSISLALNVSTYSVVNAGGLLPDCSNLVSNISLCLPSPCSLYTVQENDTCTSILSTSRLGESATQFLAWNPNINGLCGNLYDLRGTQLCISPPGGNLPNITVTTPLAVSIPTSPVPKPTNAPGESNPRCGRWYTVASGDTCEKVSVQQGVPLQDFYFLNPEIFSTNCSNLLLGLAYCVQAVGDLATYPGYPKTTNFITLTPLSYSTLPMESFTEHGILSTVVSTSQSPLASGTMQNCAIYRNFQPPPPTLDQSDSTDIISFSTEYANSCVFISGSYQVSIGDLIAWNPSLAVPNGTCGDLQPGFSYCVGMSASTGELPASNGCLQVNGTDVPLGTDPSCSCFTLISGYDNSSTYSCEDLAADFDISVNQLTSLNPWVTNDCDAGLYDNLANTSSRAVCVSDNKTTLASTTMAMTK</sequence>
<dbReference type="Gene3D" id="3.10.350.10">
    <property type="entry name" value="LysM domain"/>
    <property type="match status" value="4"/>
</dbReference>
<keyword evidence="1" id="KW-0147">Chitin-binding</keyword>
<evidence type="ECO:0000313" key="6">
    <source>
        <dbReference type="Proteomes" id="UP000286045"/>
    </source>
</evidence>
<evidence type="ECO:0000256" key="3">
    <source>
        <dbReference type="ARBA" id="ARBA00044955"/>
    </source>
</evidence>
<comment type="similarity">
    <text evidence="3">Belongs to the secreted LysM effector family.</text>
</comment>
<evidence type="ECO:0000259" key="4">
    <source>
        <dbReference type="PROSITE" id="PS51782"/>
    </source>
</evidence>
<dbReference type="InterPro" id="IPR036779">
    <property type="entry name" value="LysM_dom_sf"/>
</dbReference>
<evidence type="ECO:0000256" key="2">
    <source>
        <dbReference type="ARBA" id="ARBA00023026"/>
    </source>
</evidence>
<dbReference type="Proteomes" id="UP000286045">
    <property type="component" value="Unassembled WGS sequence"/>
</dbReference>
<dbReference type="Pfam" id="PF01476">
    <property type="entry name" value="LysM"/>
    <property type="match status" value="4"/>
</dbReference>
<dbReference type="InterPro" id="IPR018392">
    <property type="entry name" value="LysM"/>
</dbReference>
<comment type="caution">
    <text evidence="5">The sequence shown here is derived from an EMBL/GenBank/DDBJ whole genome shotgun (WGS) entry which is preliminary data.</text>
</comment>
<evidence type="ECO:0000313" key="5">
    <source>
        <dbReference type="EMBL" id="RWA12835.1"/>
    </source>
</evidence>
<dbReference type="InterPro" id="IPR052210">
    <property type="entry name" value="LysM1-like"/>
</dbReference>
<feature type="domain" description="LysM" evidence="4">
    <location>
        <begin position="335"/>
        <end position="384"/>
    </location>
</feature>
<gene>
    <name evidence="5" type="ORF">EKO27_g2299</name>
</gene>
<protein>
    <recommendedName>
        <fullName evidence="4">LysM domain-containing protein</fullName>
    </recommendedName>
</protein>
<name>A0A439DEM8_9PEZI</name>
<keyword evidence="6" id="KW-1185">Reference proteome</keyword>
<dbReference type="AlphaFoldDB" id="A0A439DEM8"/>
<proteinExistence type="inferred from homology"/>
<dbReference type="GO" id="GO:0008061">
    <property type="term" value="F:chitin binding"/>
    <property type="evidence" value="ECO:0007669"/>
    <property type="project" value="UniProtKB-KW"/>
</dbReference>
<dbReference type="PANTHER" id="PTHR34997">
    <property type="entry name" value="AM15"/>
    <property type="match status" value="1"/>
</dbReference>
<feature type="domain" description="LysM" evidence="4">
    <location>
        <begin position="66"/>
        <end position="111"/>
    </location>
</feature>
<keyword evidence="2" id="KW-0843">Virulence</keyword>
<reference evidence="5 6" key="1">
    <citation type="submission" date="2018-12" db="EMBL/GenBank/DDBJ databases">
        <title>Draft genome sequence of Xylaria grammica IHI A82.</title>
        <authorList>
            <person name="Buettner E."/>
            <person name="Kellner H."/>
        </authorList>
    </citation>
    <scope>NUCLEOTIDE SEQUENCE [LARGE SCALE GENOMIC DNA]</scope>
    <source>
        <strain evidence="5 6">IHI A82</strain>
    </source>
</reference>
<feature type="domain" description="LysM" evidence="4">
    <location>
        <begin position="207"/>
        <end position="254"/>
    </location>
</feature>
<dbReference type="CDD" id="cd00118">
    <property type="entry name" value="LysM"/>
    <property type="match status" value="3"/>
</dbReference>
<dbReference type="PROSITE" id="PS51782">
    <property type="entry name" value="LYSM"/>
    <property type="match status" value="4"/>
</dbReference>
<evidence type="ECO:0000256" key="1">
    <source>
        <dbReference type="ARBA" id="ARBA00022669"/>
    </source>
</evidence>
<dbReference type="STRING" id="363999.A0A439DEM8"/>
<dbReference type="SMART" id="SM00257">
    <property type="entry name" value="LysM"/>
    <property type="match status" value="4"/>
</dbReference>